<name>A0A9D4QV49_DREPO</name>
<reference evidence="1" key="2">
    <citation type="submission" date="2020-11" db="EMBL/GenBank/DDBJ databases">
        <authorList>
            <person name="McCartney M.A."/>
            <person name="Auch B."/>
            <person name="Kono T."/>
            <person name="Mallez S."/>
            <person name="Becker A."/>
            <person name="Gohl D.M."/>
            <person name="Silverstein K.A.T."/>
            <person name="Koren S."/>
            <person name="Bechman K.B."/>
            <person name="Herman A."/>
            <person name="Abrahante J.E."/>
            <person name="Garbe J."/>
        </authorList>
    </citation>
    <scope>NUCLEOTIDE SEQUENCE</scope>
    <source>
        <strain evidence="1">Duluth1</strain>
        <tissue evidence="1">Whole animal</tissue>
    </source>
</reference>
<organism evidence="1 2">
    <name type="scientific">Dreissena polymorpha</name>
    <name type="common">Zebra mussel</name>
    <name type="synonym">Mytilus polymorpha</name>
    <dbReference type="NCBI Taxonomy" id="45954"/>
    <lineage>
        <taxon>Eukaryota</taxon>
        <taxon>Metazoa</taxon>
        <taxon>Spiralia</taxon>
        <taxon>Lophotrochozoa</taxon>
        <taxon>Mollusca</taxon>
        <taxon>Bivalvia</taxon>
        <taxon>Autobranchia</taxon>
        <taxon>Heteroconchia</taxon>
        <taxon>Euheterodonta</taxon>
        <taxon>Imparidentia</taxon>
        <taxon>Neoheterodontei</taxon>
        <taxon>Myida</taxon>
        <taxon>Dreissenoidea</taxon>
        <taxon>Dreissenidae</taxon>
        <taxon>Dreissena</taxon>
    </lineage>
</organism>
<dbReference type="AlphaFoldDB" id="A0A9D4QV49"/>
<evidence type="ECO:0000313" key="2">
    <source>
        <dbReference type="Proteomes" id="UP000828390"/>
    </source>
</evidence>
<evidence type="ECO:0000313" key="1">
    <source>
        <dbReference type="EMBL" id="KAH3844786.1"/>
    </source>
</evidence>
<reference evidence="1" key="1">
    <citation type="journal article" date="2019" name="bioRxiv">
        <title>The Genome of the Zebra Mussel, Dreissena polymorpha: A Resource for Invasive Species Research.</title>
        <authorList>
            <person name="McCartney M.A."/>
            <person name="Auch B."/>
            <person name="Kono T."/>
            <person name="Mallez S."/>
            <person name="Zhang Y."/>
            <person name="Obille A."/>
            <person name="Becker A."/>
            <person name="Abrahante J.E."/>
            <person name="Garbe J."/>
            <person name="Badalamenti J.P."/>
            <person name="Herman A."/>
            <person name="Mangelson H."/>
            <person name="Liachko I."/>
            <person name="Sullivan S."/>
            <person name="Sone E.D."/>
            <person name="Koren S."/>
            <person name="Silverstein K.A.T."/>
            <person name="Beckman K.B."/>
            <person name="Gohl D.M."/>
        </authorList>
    </citation>
    <scope>NUCLEOTIDE SEQUENCE</scope>
    <source>
        <strain evidence="1">Duluth1</strain>
        <tissue evidence="1">Whole animal</tissue>
    </source>
</reference>
<gene>
    <name evidence="1" type="ORF">DPMN_087048</name>
</gene>
<accession>A0A9D4QV49</accession>
<proteinExistence type="predicted"/>
<sequence>MKTTTELCHLDAPTERNHFLQGQSGNWNALPPDIVSAESLESFKTQVAQFFA</sequence>
<comment type="caution">
    <text evidence="1">The sequence shown here is derived from an EMBL/GenBank/DDBJ whole genome shotgun (WGS) entry which is preliminary data.</text>
</comment>
<dbReference type="Proteomes" id="UP000828390">
    <property type="component" value="Unassembled WGS sequence"/>
</dbReference>
<keyword evidence="2" id="KW-1185">Reference proteome</keyword>
<protein>
    <submittedName>
        <fullName evidence="1">Uncharacterized protein</fullName>
    </submittedName>
</protein>
<dbReference type="EMBL" id="JAIWYP010000003">
    <property type="protein sequence ID" value="KAH3844786.1"/>
    <property type="molecule type" value="Genomic_DNA"/>
</dbReference>